<evidence type="ECO:0000313" key="4">
    <source>
        <dbReference type="Proteomes" id="UP000561045"/>
    </source>
</evidence>
<protein>
    <submittedName>
        <fullName evidence="3">D-alanyl-D-alanine carboxypeptidase</fullName>
        <ecNumber evidence="3">3.4.16.4</ecNumber>
    </submittedName>
</protein>
<accession>A0A840BR06</accession>
<dbReference type="SUPFAM" id="SSF56601">
    <property type="entry name" value="beta-lactamase/transpeptidase-like"/>
    <property type="match status" value="1"/>
</dbReference>
<gene>
    <name evidence="3" type="ORF">GGR36_003448</name>
</gene>
<sequence>MPHALIACSHTFTRSLARACALVAAFGCGLALPAGASAQTALKRIDTVAFQRTVQALAKEMLVPGVVVLLRTPRGNFDYRYGTSALGGMERVTTSQHIRVGSNTKTWVGTVILQQASEGLLRLDDPIAKYLPDVPNGERIKIEHLLNMRSGLFNYSETLELNETLDREPGKSWKPDELLAIAFRHKPNTYFEPDTDFHYSNTNTVLLGLLAEKLEHGKPLSQILQDRLFKPLGLKDTLFPDTRDNTLPTPYARGYMYGDNVSTMPPHQALPQDAQDNARRGALLPTEQTTVNPSWGWAAGAGISTADDLLVWVRALVEGKLLPPAMQKARLDSVRPIQGGAQYGQAIARFGPLYGHTGELPGYNSFMGHDPQNKVTLIVWTNLAPSMTGKDPATTIAKAVIEQLYPAAKPPAP</sequence>
<feature type="signal peptide" evidence="1">
    <location>
        <begin position="1"/>
        <end position="36"/>
    </location>
</feature>
<keyword evidence="3" id="KW-0645">Protease</keyword>
<dbReference type="Gene3D" id="3.40.710.10">
    <property type="entry name" value="DD-peptidase/beta-lactamase superfamily"/>
    <property type="match status" value="1"/>
</dbReference>
<dbReference type="EMBL" id="JACIET010000002">
    <property type="protein sequence ID" value="MBB4014102.1"/>
    <property type="molecule type" value="Genomic_DNA"/>
</dbReference>
<reference evidence="3 4" key="1">
    <citation type="submission" date="2020-08" db="EMBL/GenBank/DDBJ databases">
        <title>Genomic Encyclopedia of Type Strains, Phase IV (KMG-IV): sequencing the most valuable type-strain genomes for metagenomic binning, comparative biology and taxonomic classification.</title>
        <authorList>
            <person name="Goeker M."/>
        </authorList>
    </citation>
    <scope>NUCLEOTIDE SEQUENCE [LARGE SCALE GENOMIC DNA]</scope>
    <source>
        <strain evidence="3 4">DSM 106739</strain>
    </source>
</reference>
<feature type="chain" id="PRO_5032867639" evidence="1">
    <location>
        <begin position="37"/>
        <end position="413"/>
    </location>
</feature>
<dbReference type="GO" id="GO:0009002">
    <property type="term" value="F:serine-type D-Ala-D-Ala carboxypeptidase activity"/>
    <property type="evidence" value="ECO:0007669"/>
    <property type="project" value="UniProtKB-EC"/>
</dbReference>
<keyword evidence="3" id="KW-0378">Hydrolase</keyword>
<dbReference type="InterPro" id="IPR001466">
    <property type="entry name" value="Beta-lactam-related"/>
</dbReference>
<organism evidence="3 4">
    <name type="scientific">Niveibacterium umoris</name>
    <dbReference type="NCBI Taxonomy" id="1193620"/>
    <lineage>
        <taxon>Bacteria</taxon>
        <taxon>Pseudomonadati</taxon>
        <taxon>Pseudomonadota</taxon>
        <taxon>Betaproteobacteria</taxon>
        <taxon>Rhodocyclales</taxon>
        <taxon>Rhodocyclaceae</taxon>
        <taxon>Niveibacterium</taxon>
    </lineage>
</organism>
<keyword evidence="4" id="KW-1185">Reference proteome</keyword>
<keyword evidence="1" id="KW-0732">Signal</keyword>
<dbReference type="Pfam" id="PF00144">
    <property type="entry name" value="Beta-lactamase"/>
    <property type="match status" value="1"/>
</dbReference>
<dbReference type="RefSeq" id="WP_183635993.1">
    <property type="nucleotide sequence ID" value="NZ_BAABLE010000005.1"/>
</dbReference>
<feature type="domain" description="Beta-lactamase-related" evidence="2">
    <location>
        <begin position="50"/>
        <end position="398"/>
    </location>
</feature>
<dbReference type="EC" id="3.4.16.4" evidence="3"/>
<evidence type="ECO:0000259" key="2">
    <source>
        <dbReference type="Pfam" id="PF00144"/>
    </source>
</evidence>
<dbReference type="InterPro" id="IPR050491">
    <property type="entry name" value="AmpC-like"/>
</dbReference>
<dbReference type="AlphaFoldDB" id="A0A840BR06"/>
<comment type="caution">
    <text evidence="3">The sequence shown here is derived from an EMBL/GenBank/DDBJ whole genome shotgun (WGS) entry which is preliminary data.</text>
</comment>
<name>A0A840BR06_9RHOO</name>
<keyword evidence="3" id="KW-0121">Carboxypeptidase</keyword>
<dbReference type="PANTHER" id="PTHR46825:SF7">
    <property type="entry name" value="D-ALANYL-D-ALANINE CARBOXYPEPTIDASE"/>
    <property type="match status" value="1"/>
</dbReference>
<dbReference type="InterPro" id="IPR012338">
    <property type="entry name" value="Beta-lactam/transpept-like"/>
</dbReference>
<evidence type="ECO:0000313" key="3">
    <source>
        <dbReference type="EMBL" id="MBB4014102.1"/>
    </source>
</evidence>
<proteinExistence type="predicted"/>
<dbReference type="PANTHER" id="PTHR46825">
    <property type="entry name" value="D-ALANYL-D-ALANINE-CARBOXYPEPTIDASE/ENDOPEPTIDASE AMPH"/>
    <property type="match status" value="1"/>
</dbReference>
<evidence type="ECO:0000256" key="1">
    <source>
        <dbReference type="SAM" id="SignalP"/>
    </source>
</evidence>
<dbReference type="Proteomes" id="UP000561045">
    <property type="component" value="Unassembled WGS sequence"/>
</dbReference>